<dbReference type="Gramene" id="ONI10582">
    <property type="protein sequence ID" value="ONI10582"/>
    <property type="gene ID" value="PRUPE_4G055100"/>
</dbReference>
<dbReference type="EMBL" id="CM007654">
    <property type="protein sequence ID" value="ONI10582.1"/>
    <property type="molecule type" value="Genomic_DNA"/>
</dbReference>
<evidence type="ECO:0000313" key="1">
    <source>
        <dbReference type="EMBL" id="ONI10582.1"/>
    </source>
</evidence>
<proteinExistence type="predicted"/>
<gene>
    <name evidence="1" type="ORF">PRUPE_4G055100</name>
</gene>
<accession>A0A251PG70</accession>
<name>A0A251PG70_PRUPE</name>
<reference evidence="1 2" key="1">
    <citation type="journal article" date="2013" name="Nat. Genet.">
        <title>The high-quality draft genome of peach (Prunus persica) identifies unique patterns of genetic diversity, domestication and genome evolution.</title>
        <authorList>
            <consortium name="International Peach Genome Initiative"/>
            <person name="Verde I."/>
            <person name="Abbott A.G."/>
            <person name="Scalabrin S."/>
            <person name="Jung S."/>
            <person name="Shu S."/>
            <person name="Marroni F."/>
            <person name="Zhebentyayeva T."/>
            <person name="Dettori M.T."/>
            <person name="Grimwood J."/>
            <person name="Cattonaro F."/>
            <person name="Zuccolo A."/>
            <person name="Rossini L."/>
            <person name="Jenkins J."/>
            <person name="Vendramin E."/>
            <person name="Meisel L.A."/>
            <person name="Decroocq V."/>
            <person name="Sosinski B."/>
            <person name="Prochnik S."/>
            <person name="Mitros T."/>
            <person name="Policriti A."/>
            <person name="Cipriani G."/>
            <person name="Dondini L."/>
            <person name="Ficklin S."/>
            <person name="Goodstein D.M."/>
            <person name="Xuan P."/>
            <person name="Del Fabbro C."/>
            <person name="Aramini V."/>
            <person name="Copetti D."/>
            <person name="Gonzalez S."/>
            <person name="Horner D.S."/>
            <person name="Falchi R."/>
            <person name="Lucas S."/>
            <person name="Mica E."/>
            <person name="Maldonado J."/>
            <person name="Lazzari B."/>
            <person name="Bielenberg D."/>
            <person name="Pirona R."/>
            <person name="Miculan M."/>
            <person name="Barakat A."/>
            <person name="Testolin R."/>
            <person name="Stella A."/>
            <person name="Tartarini S."/>
            <person name="Tonutti P."/>
            <person name="Arus P."/>
            <person name="Orellana A."/>
            <person name="Wells C."/>
            <person name="Main D."/>
            <person name="Vizzotto G."/>
            <person name="Silva H."/>
            <person name="Salamini F."/>
            <person name="Schmutz J."/>
            <person name="Morgante M."/>
            <person name="Rokhsar D.S."/>
        </authorList>
    </citation>
    <scope>NUCLEOTIDE SEQUENCE [LARGE SCALE GENOMIC DNA]</scope>
    <source>
        <strain evidence="2">cv. Nemared</strain>
    </source>
</reference>
<protein>
    <submittedName>
        <fullName evidence="1">Uncharacterized protein</fullName>
    </submittedName>
</protein>
<dbReference type="AlphaFoldDB" id="A0A251PG70"/>
<keyword evidence="2" id="KW-1185">Reference proteome</keyword>
<dbReference type="Proteomes" id="UP000006882">
    <property type="component" value="Chromosome G4"/>
</dbReference>
<organism evidence="1 2">
    <name type="scientific">Prunus persica</name>
    <name type="common">Peach</name>
    <name type="synonym">Amygdalus persica</name>
    <dbReference type="NCBI Taxonomy" id="3760"/>
    <lineage>
        <taxon>Eukaryota</taxon>
        <taxon>Viridiplantae</taxon>
        <taxon>Streptophyta</taxon>
        <taxon>Embryophyta</taxon>
        <taxon>Tracheophyta</taxon>
        <taxon>Spermatophyta</taxon>
        <taxon>Magnoliopsida</taxon>
        <taxon>eudicotyledons</taxon>
        <taxon>Gunneridae</taxon>
        <taxon>Pentapetalae</taxon>
        <taxon>rosids</taxon>
        <taxon>fabids</taxon>
        <taxon>Rosales</taxon>
        <taxon>Rosaceae</taxon>
        <taxon>Amygdaloideae</taxon>
        <taxon>Amygdaleae</taxon>
        <taxon>Prunus</taxon>
    </lineage>
</organism>
<sequence length="37" mass="4047">MGLGREDKLVRFTGVKTVNFLYSASLTVLKTGFINVA</sequence>
<evidence type="ECO:0000313" key="2">
    <source>
        <dbReference type="Proteomes" id="UP000006882"/>
    </source>
</evidence>